<evidence type="ECO:0000256" key="12">
    <source>
        <dbReference type="ARBA" id="ARBA00023239"/>
    </source>
</evidence>
<dbReference type="InterPro" id="IPR007482">
    <property type="entry name" value="Tyr_Pase-like_PTPLA"/>
</dbReference>
<proteinExistence type="inferred from homology"/>
<comment type="caution">
    <text evidence="16">The sequence shown here is derived from an EMBL/GenBank/DDBJ whole genome shotgun (WGS) entry which is preliminary data.</text>
</comment>
<organism evidence="16 17">
    <name type="scientific">Anaeramoeba flamelloides</name>
    <dbReference type="NCBI Taxonomy" id="1746091"/>
    <lineage>
        <taxon>Eukaryota</taxon>
        <taxon>Metamonada</taxon>
        <taxon>Anaeramoebidae</taxon>
        <taxon>Anaeramoeba</taxon>
    </lineage>
</organism>
<evidence type="ECO:0000256" key="11">
    <source>
        <dbReference type="ARBA" id="ARBA00023160"/>
    </source>
</evidence>
<comment type="subcellular location">
    <subcellularLocation>
        <location evidence="1">Membrane</location>
        <topology evidence="1">Multi-pass membrane protein</topology>
    </subcellularLocation>
</comment>
<accession>A0ABQ8ZCF8</accession>
<comment type="pathway">
    <text evidence="2">Lipid metabolism; fatty acid biosynthesis.</text>
</comment>
<feature type="compositionally biased region" description="Basic and acidic residues" evidence="14">
    <location>
        <begin position="210"/>
        <end position="234"/>
    </location>
</feature>
<feature type="region of interest" description="Disordered" evidence="14">
    <location>
        <begin position="208"/>
        <end position="234"/>
    </location>
</feature>
<keyword evidence="9" id="KW-0443">Lipid metabolism</keyword>
<evidence type="ECO:0000256" key="4">
    <source>
        <dbReference type="ARBA" id="ARBA00013122"/>
    </source>
</evidence>
<keyword evidence="17" id="KW-1185">Reference proteome</keyword>
<keyword evidence="12" id="KW-0456">Lyase</keyword>
<sequence length="234" mass="27829">MGFVRNYLIFYNTAMFFGWGSIIVKAAIIAFTNMDTLNPRIFYDGLFPLLQYFQTPAILEIFHALFGFVRSSPLTTFSQVFSRVFMVWGISIFSLYSKESYWFLTMCMMWSLSEVVRYSFYAIKQVKGTVKWIPFGWARYSFFFVLYPIGVTSEWIQIFKARPQIEEEKIYTCDYFNYSLVCLVLMVIWIPSFLYLYYYMVTQRVSSKRKSIESEQAGKKEDKLAKEKTEKKKK</sequence>
<evidence type="ECO:0000256" key="5">
    <source>
        <dbReference type="ARBA" id="ARBA00022516"/>
    </source>
</evidence>
<keyword evidence="8 15" id="KW-1133">Transmembrane helix</keyword>
<name>A0ABQ8ZCF8_9EUKA</name>
<feature type="transmembrane region" description="Helical" evidence="15">
    <location>
        <begin position="7"/>
        <end position="29"/>
    </location>
</feature>
<reference evidence="16" key="1">
    <citation type="submission" date="2022-08" db="EMBL/GenBank/DDBJ databases">
        <title>Novel sulfate-reducing endosymbionts in the free-living metamonad Anaeramoeba.</title>
        <authorList>
            <person name="Jerlstrom-Hultqvist J."/>
            <person name="Cepicka I."/>
            <person name="Gallot-Lavallee L."/>
            <person name="Salas-Leiva D."/>
            <person name="Curtis B.A."/>
            <person name="Zahonova K."/>
            <person name="Pipaliya S."/>
            <person name="Dacks J."/>
            <person name="Roger A.J."/>
        </authorList>
    </citation>
    <scope>NUCLEOTIDE SEQUENCE</scope>
    <source>
        <strain evidence="16">Schooner1</strain>
    </source>
</reference>
<feature type="transmembrane region" description="Helical" evidence="15">
    <location>
        <begin position="102"/>
        <end position="120"/>
    </location>
</feature>
<evidence type="ECO:0000256" key="9">
    <source>
        <dbReference type="ARBA" id="ARBA00023098"/>
    </source>
</evidence>
<evidence type="ECO:0000256" key="8">
    <source>
        <dbReference type="ARBA" id="ARBA00022989"/>
    </source>
</evidence>
<comment type="similarity">
    <text evidence="3">Belongs to the very long-chain fatty acids dehydratase HACD family.</text>
</comment>
<keyword evidence="7" id="KW-0276">Fatty acid metabolism</keyword>
<feature type="transmembrane region" description="Helical" evidence="15">
    <location>
        <begin position="178"/>
        <end position="200"/>
    </location>
</feature>
<evidence type="ECO:0000313" key="16">
    <source>
        <dbReference type="EMBL" id="KAJ6254551.1"/>
    </source>
</evidence>
<evidence type="ECO:0000256" key="10">
    <source>
        <dbReference type="ARBA" id="ARBA00023136"/>
    </source>
</evidence>
<dbReference type="Pfam" id="PF04387">
    <property type="entry name" value="PTPLA"/>
    <property type="match status" value="1"/>
</dbReference>
<protein>
    <recommendedName>
        <fullName evidence="4">very-long-chain (3R)-3-hydroxyacyl-CoA dehydratase</fullName>
        <ecNumber evidence="4">4.2.1.134</ecNumber>
    </recommendedName>
</protein>
<keyword evidence="6 15" id="KW-0812">Transmembrane</keyword>
<keyword evidence="5" id="KW-0444">Lipid biosynthesis</keyword>
<feature type="transmembrane region" description="Helical" evidence="15">
    <location>
        <begin position="140"/>
        <end position="158"/>
    </location>
</feature>
<evidence type="ECO:0000313" key="17">
    <source>
        <dbReference type="Proteomes" id="UP001150062"/>
    </source>
</evidence>
<evidence type="ECO:0000256" key="2">
    <source>
        <dbReference type="ARBA" id="ARBA00005194"/>
    </source>
</evidence>
<feature type="transmembrane region" description="Helical" evidence="15">
    <location>
        <begin position="49"/>
        <end position="68"/>
    </location>
</feature>
<evidence type="ECO:0000256" key="14">
    <source>
        <dbReference type="SAM" id="MobiDB-lite"/>
    </source>
</evidence>
<dbReference type="EMBL" id="JAOAOG010000018">
    <property type="protein sequence ID" value="KAJ6254551.1"/>
    <property type="molecule type" value="Genomic_DNA"/>
</dbReference>
<evidence type="ECO:0000256" key="13">
    <source>
        <dbReference type="ARBA" id="ARBA00036671"/>
    </source>
</evidence>
<dbReference type="Proteomes" id="UP001150062">
    <property type="component" value="Unassembled WGS sequence"/>
</dbReference>
<gene>
    <name evidence="16" type="ORF">M0813_12153</name>
</gene>
<comment type="catalytic activity">
    <reaction evidence="13">
        <text>a very-long-chain (3R)-3-hydroxyacyl-CoA = a very-long-chain (2E)-enoyl-CoA + H2O</text>
        <dbReference type="Rhea" id="RHEA:45812"/>
        <dbReference type="ChEBI" id="CHEBI:15377"/>
        <dbReference type="ChEBI" id="CHEBI:83728"/>
        <dbReference type="ChEBI" id="CHEBI:85440"/>
        <dbReference type="EC" id="4.2.1.134"/>
    </reaction>
</comment>
<keyword evidence="11" id="KW-0275">Fatty acid biosynthesis</keyword>
<feature type="transmembrane region" description="Helical" evidence="15">
    <location>
        <begin position="80"/>
        <end position="96"/>
    </location>
</feature>
<evidence type="ECO:0000256" key="7">
    <source>
        <dbReference type="ARBA" id="ARBA00022832"/>
    </source>
</evidence>
<keyword evidence="10 15" id="KW-0472">Membrane</keyword>
<evidence type="ECO:0000256" key="6">
    <source>
        <dbReference type="ARBA" id="ARBA00022692"/>
    </source>
</evidence>
<evidence type="ECO:0000256" key="3">
    <source>
        <dbReference type="ARBA" id="ARBA00007811"/>
    </source>
</evidence>
<dbReference type="PANTHER" id="PTHR11035">
    <property type="entry name" value="VERY-LONG-CHAIN (3R)-3-HYDROXYACYL-COA DEHYDRATASE"/>
    <property type="match status" value="1"/>
</dbReference>
<dbReference type="EC" id="4.2.1.134" evidence="4"/>
<evidence type="ECO:0000256" key="1">
    <source>
        <dbReference type="ARBA" id="ARBA00004141"/>
    </source>
</evidence>
<evidence type="ECO:0000256" key="15">
    <source>
        <dbReference type="SAM" id="Phobius"/>
    </source>
</evidence>
<dbReference type="PANTHER" id="PTHR11035:SF3">
    <property type="entry name" value="VERY-LONG-CHAIN (3R)-3-HYDROXYACYL-COA DEHYDRATASE"/>
    <property type="match status" value="1"/>
</dbReference>